<evidence type="ECO:0000256" key="1">
    <source>
        <dbReference type="ARBA" id="ARBA00022737"/>
    </source>
</evidence>
<dbReference type="InterPro" id="IPR013783">
    <property type="entry name" value="Ig-like_fold"/>
</dbReference>
<dbReference type="PANTHER" id="PTHR13817">
    <property type="entry name" value="TITIN"/>
    <property type="match status" value="1"/>
</dbReference>
<dbReference type="RefSeq" id="WP_323297333.1">
    <property type="nucleotide sequence ID" value="NZ_JAYFUM010000015.1"/>
</dbReference>
<dbReference type="SMART" id="SM00060">
    <property type="entry name" value="FN3"/>
    <property type="match status" value="3"/>
</dbReference>
<keyword evidence="2" id="KW-0732">Signal</keyword>
<dbReference type="InterPro" id="IPR036116">
    <property type="entry name" value="FN3_sf"/>
</dbReference>
<dbReference type="InterPro" id="IPR050964">
    <property type="entry name" value="Striated_Muscle_Regulatory"/>
</dbReference>
<dbReference type="SUPFAM" id="SSF49265">
    <property type="entry name" value="Fibronectin type III"/>
    <property type="match status" value="2"/>
</dbReference>
<dbReference type="InterPro" id="IPR036514">
    <property type="entry name" value="SGNH_hydro_sf"/>
</dbReference>
<keyword evidence="1" id="KW-0677">Repeat</keyword>
<evidence type="ECO:0000313" key="5">
    <source>
        <dbReference type="Proteomes" id="UP001302949"/>
    </source>
</evidence>
<dbReference type="Gene3D" id="2.60.40.10">
    <property type="entry name" value="Immunoglobulins"/>
    <property type="match status" value="3"/>
</dbReference>
<dbReference type="PROSITE" id="PS50853">
    <property type="entry name" value="FN3"/>
    <property type="match status" value="2"/>
</dbReference>
<dbReference type="NCBIfam" id="TIGR04183">
    <property type="entry name" value="Por_Secre_tail"/>
    <property type="match status" value="1"/>
</dbReference>
<dbReference type="Proteomes" id="UP001302949">
    <property type="component" value="Unassembled WGS sequence"/>
</dbReference>
<name>A0ABU5QBE7_9BACT</name>
<dbReference type="PANTHER" id="PTHR13817:SF73">
    <property type="entry name" value="FIBRONECTIN TYPE-III DOMAIN-CONTAINING PROTEIN"/>
    <property type="match status" value="1"/>
</dbReference>
<dbReference type="InterPro" id="IPR003961">
    <property type="entry name" value="FN3_dom"/>
</dbReference>
<evidence type="ECO:0000313" key="4">
    <source>
        <dbReference type="EMBL" id="MEA5140178.1"/>
    </source>
</evidence>
<accession>A0ABU5QBE7</accession>
<feature type="chain" id="PRO_5045097249" evidence="2">
    <location>
        <begin position="22"/>
        <end position="847"/>
    </location>
</feature>
<dbReference type="EMBL" id="JAYFUM010000015">
    <property type="protein sequence ID" value="MEA5140178.1"/>
    <property type="molecule type" value="Genomic_DNA"/>
</dbReference>
<proteinExistence type="predicted"/>
<feature type="domain" description="Fibronectin type-III" evidence="3">
    <location>
        <begin position="583"/>
        <end position="674"/>
    </location>
</feature>
<feature type="domain" description="Fibronectin type-III" evidence="3">
    <location>
        <begin position="492"/>
        <end position="582"/>
    </location>
</feature>
<evidence type="ECO:0000259" key="3">
    <source>
        <dbReference type="PROSITE" id="PS50853"/>
    </source>
</evidence>
<dbReference type="CDD" id="cd00063">
    <property type="entry name" value="FN3"/>
    <property type="match status" value="3"/>
</dbReference>
<reference evidence="4 5" key="1">
    <citation type="submission" date="2023-12" db="EMBL/GenBank/DDBJ databases">
        <title>Novel species of the genus Arcicella isolated from rivers.</title>
        <authorList>
            <person name="Lu H."/>
        </authorList>
    </citation>
    <scope>NUCLEOTIDE SEQUENCE [LARGE SCALE GENOMIC DNA]</scope>
    <source>
        <strain evidence="4 5">KCTC 23307</strain>
    </source>
</reference>
<sequence>MKRTLTLFICIFLLFSTSTYAQRIYSTVFENLPQENQFYPRNDNNLAYVPINGYIDILGWKSVSVQIFREDTLIGHQRASVTYKGNIGSFAFNPIPIKAELAEYGFKIFATNIQGDSVELVYRQHIVAGDIYLLGGQSNLEAVFADGLIRYRNRFARTFAGGYPYEPVITWQYSEYDNKRVGQVGAGLQKRIIEKYKIPVCIINRSVGGISASASAIRTANNVADQSNNYGLTYFVLQQAGLLNGGIKAFIWRQGENESSGAASYWPELFDKLYGYWHQDYPKINKYYIFQVGIIASPEGNAGLLRDYQRRTKFIYPDVDNLTAIGTRGYDGIHYDTAGYSQTANELFRMLDRDFYGGKYTTSVNSPNIQHAYFSNASKTELTLEFEKDQEMVWVEDTTLIDKQGKAQKQYMNNNFYFDGNSLNTLVKEGKAVGNKVILSLYQAPPNDKFNYLPSFHDDQVFSVFGGPFLKNKIGMRAFSFNQVTMEAYTPPLSTPTISLKNVSYKSVKITWEAIKNAETYLIERKTATGDYQKIVELNNASTEYTDETVSDNTLYFYRVKAVAERTSSEYAVAQTTTIAKLKTPELTENLLSYKSLTITWKAIQNATAFILERKTSTSTSTYQEIAKLDSTKTEYTDNTLQENTVYDYRLKAFGINTESDYATLKVTTATKLNTPTISTEVLSYKSIKITWQAVLNATEYSLERKSLLDDTYIIIAAKVIGTSYTDDNLQGNTTYTYRLKAVGFKTESDYVTTQATTASVLGFEEEIGVNVFSLFPNPSKSQVTVRFKNITHGTLSIRNLSGQTIFEEEIKNTQEKNIPLYQYATGMYLVMIKNEHGSLVKKLIIE</sequence>
<comment type="caution">
    <text evidence="4">The sequence shown here is derived from an EMBL/GenBank/DDBJ whole genome shotgun (WGS) entry which is preliminary data.</text>
</comment>
<keyword evidence="5" id="KW-1185">Reference proteome</keyword>
<gene>
    <name evidence="4" type="ORF">VB248_13590</name>
</gene>
<dbReference type="Gene3D" id="3.40.50.1110">
    <property type="entry name" value="SGNH hydrolase"/>
    <property type="match status" value="1"/>
</dbReference>
<dbReference type="SUPFAM" id="SSF52266">
    <property type="entry name" value="SGNH hydrolase"/>
    <property type="match status" value="1"/>
</dbReference>
<organism evidence="4 5">
    <name type="scientific">Arcicella rigui</name>
    <dbReference type="NCBI Taxonomy" id="797020"/>
    <lineage>
        <taxon>Bacteria</taxon>
        <taxon>Pseudomonadati</taxon>
        <taxon>Bacteroidota</taxon>
        <taxon>Cytophagia</taxon>
        <taxon>Cytophagales</taxon>
        <taxon>Flectobacillaceae</taxon>
        <taxon>Arcicella</taxon>
    </lineage>
</organism>
<dbReference type="Pfam" id="PF18962">
    <property type="entry name" value="Por_Secre_tail"/>
    <property type="match status" value="1"/>
</dbReference>
<protein>
    <submittedName>
        <fullName evidence="4">T9SS type A sorting domain-containing protein</fullName>
    </submittedName>
</protein>
<evidence type="ECO:0000256" key="2">
    <source>
        <dbReference type="SAM" id="SignalP"/>
    </source>
</evidence>
<dbReference type="InterPro" id="IPR026444">
    <property type="entry name" value="Secre_tail"/>
</dbReference>
<feature type="signal peptide" evidence="2">
    <location>
        <begin position="1"/>
        <end position="21"/>
    </location>
</feature>